<dbReference type="InterPro" id="IPR022270">
    <property type="entry name" value="Blh_diox"/>
</dbReference>
<evidence type="ECO:0000313" key="3">
    <source>
        <dbReference type="Proteomes" id="UP001598138"/>
    </source>
</evidence>
<comment type="caution">
    <text evidence="2">The sequence shown here is derived from an EMBL/GenBank/DDBJ whole genome shotgun (WGS) entry which is preliminary data.</text>
</comment>
<dbReference type="NCBIfam" id="TIGR03753">
    <property type="entry name" value="blh_monoox"/>
    <property type="match status" value="1"/>
</dbReference>
<protein>
    <submittedName>
        <fullName evidence="2">Brp/Blh family beta-carotene 15,15'-dioxygenase</fullName>
    </submittedName>
</protein>
<accession>A0ABW6D9G7</accession>
<keyword evidence="1" id="KW-1133">Transmembrane helix</keyword>
<evidence type="ECO:0000256" key="1">
    <source>
        <dbReference type="SAM" id="Phobius"/>
    </source>
</evidence>
<feature type="transmembrane region" description="Helical" evidence="1">
    <location>
        <begin position="74"/>
        <end position="102"/>
    </location>
</feature>
<feature type="transmembrane region" description="Helical" evidence="1">
    <location>
        <begin position="186"/>
        <end position="212"/>
    </location>
</feature>
<dbReference type="Pfam" id="PF15461">
    <property type="entry name" value="BCD"/>
    <property type="match status" value="1"/>
</dbReference>
<sequence length="287" mass="32250">MISFYRISGIVLTLGYWVLISLWKNMPVQIEWAFCLILLAILGIPHGAADHLVAQQLARLQNSSFSLISFASKYLAVMLAYGIMWYFFPLASFVIFIGISIFHFGDLETTDTSQSAKTGTAYFIQILRTFLLGMGILGFILSQHATEVGIILQNFNLGIHITVDALPVGIYILCILLGFQKEHTGYFINTGVTLLLGMYLPLLPAFMCYFAGCHSIYSIRVLTTSLALSTKNLYLRLLPFTIAAFVMGIVYVLMVSQQKWLAHAFIFLSILTLPHFFLMHKIIPKRP</sequence>
<feature type="transmembrane region" description="Helical" evidence="1">
    <location>
        <begin position="30"/>
        <end position="53"/>
    </location>
</feature>
<feature type="transmembrane region" description="Helical" evidence="1">
    <location>
        <begin position="233"/>
        <end position="254"/>
    </location>
</feature>
<name>A0ABW6D9G7_9BACT</name>
<keyword evidence="1" id="KW-0472">Membrane</keyword>
<keyword evidence="3" id="KW-1185">Reference proteome</keyword>
<evidence type="ECO:0000313" key="2">
    <source>
        <dbReference type="EMBL" id="MFD3393561.1"/>
    </source>
</evidence>
<organism evidence="2 3">
    <name type="scientific">Aquirufa avitistagni</name>
    <dbReference type="NCBI Taxonomy" id="3104728"/>
    <lineage>
        <taxon>Bacteria</taxon>
        <taxon>Pseudomonadati</taxon>
        <taxon>Bacteroidota</taxon>
        <taxon>Cytophagia</taxon>
        <taxon>Cytophagales</taxon>
        <taxon>Flectobacillaceae</taxon>
        <taxon>Aquirufa</taxon>
    </lineage>
</organism>
<keyword evidence="1" id="KW-0812">Transmembrane</keyword>
<reference evidence="2 3" key="1">
    <citation type="submission" date="2024-03" db="EMBL/GenBank/DDBJ databases">
        <title>Aquirufa genome sequencing.</title>
        <authorList>
            <person name="Pitt A."/>
            <person name="Hahn M.W."/>
        </authorList>
    </citation>
    <scope>NUCLEOTIDE SEQUENCE [LARGE SCALE GENOMIC DNA]</scope>
    <source>
        <strain evidence="2 3">OSTEICH-129V</strain>
    </source>
</reference>
<feature type="transmembrane region" description="Helical" evidence="1">
    <location>
        <begin position="161"/>
        <end position="180"/>
    </location>
</feature>
<proteinExistence type="predicted"/>
<dbReference type="EMBL" id="JBBKXZ010000001">
    <property type="protein sequence ID" value="MFD3393561.1"/>
    <property type="molecule type" value="Genomic_DNA"/>
</dbReference>
<gene>
    <name evidence="2" type="ORF">U0R10_02900</name>
</gene>
<feature type="transmembrane region" description="Helical" evidence="1">
    <location>
        <begin position="122"/>
        <end position="141"/>
    </location>
</feature>
<dbReference type="RefSeq" id="WP_377982303.1">
    <property type="nucleotide sequence ID" value="NZ_JBBKXZ010000001.1"/>
</dbReference>
<feature type="transmembrane region" description="Helical" evidence="1">
    <location>
        <begin position="7"/>
        <end position="24"/>
    </location>
</feature>
<feature type="transmembrane region" description="Helical" evidence="1">
    <location>
        <begin position="260"/>
        <end position="278"/>
    </location>
</feature>
<dbReference type="Proteomes" id="UP001598138">
    <property type="component" value="Unassembled WGS sequence"/>
</dbReference>